<comment type="cofactor">
    <cofactor evidence="8">
        <name>Zn(2+)</name>
        <dbReference type="ChEBI" id="CHEBI:29105"/>
    </cofactor>
    <text evidence="8">Binds 1 zinc ion per subunit. In the homodimer, two zinc ions are bound between subunits.</text>
</comment>
<accession>N1QAN2</accession>
<evidence type="ECO:0000256" key="5">
    <source>
        <dbReference type="ARBA" id="ARBA00022833"/>
    </source>
</evidence>
<dbReference type="GO" id="GO:0004462">
    <property type="term" value="F:lactoylglutathione lyase activity"/>
    <property type="evidence" value="ECO:0007669"/>
    <property type="project" value="UniProtKB-UniRule"/>
</dbReference>
<dbReference type="EMBL" id="KB446555">
    <property type="protein sequence ID" value="EME88047.1"/>
    <property type="molecule type" value="Genomic_DNA"/>
</dbReference>
<protein>
    <recommendedName>
        <fullName evidence="3 9">Lactoylglutathione lyase</fullName>
        <ecNumber evidence="3 9">4.4.1.5</ecNumber>
    </recommendedName>
    <alternativeName>
        <fullName evidence="9">Glyoxalase I</fullName>
    </alternativeName>
</protein>
<dbReference type="VEuPathDB" id="FungiDB:MYCFIDRAFT_85942"/>
<evidence type="ECO:0000313" key="12">
    <source>
        <dbReference type="Proteomes" id="UP000016932"/>
    </source>
</evidence>
<dbReference type="InterPro" id="IPR004361">
    <property type="entry name" value="Glyoxalase_1"/>
</dbReference>
<evidence type="ECO:0000256" key="7">
    <source>
        <dbReference type="PIRSR" id="PIRSR604361-1"/>
    </source>
</evidence>
<dbReference type="NCBIfam" id="TIGR00068">
    <property type="entry name" value="glyox_I"/>
    <property type="match status" value="2"/>
</dbReference>
<dbReference type="KEGG" id="pfj:MYCFIDRAFT_85942"/>
<organism evidence="11 12">
    <name type="scientific">Pseudocercospora fijiensis (strain CIRAD86)</name>
    <name type="common">Black leaf streak disease fungus</name>
    <name type="synonym">Mycosphaerella fijiensis</name>
    <dbReference type="NCBI Taxonomy" id="383855"/>
    <lineage>
        <taxon>Eukaryota</taxon>
        <taxon>Fungi</taxon>
        <taxon>Dikarya</taxon>
        <taxon>Ascomycota</taxon>
        <taxon>Pezizomycotina</taxon>
        <taxon>Dothideomycetes</taxon>
        <taxon>Dothideomycetidae</taxon>
        <taxon>Mycosphaerellales</taxon>
        <taxon>Mycosphaerellaceae</taxon>
        <taxon>Pseudocercospora</taxon>
    </lineage>
</organism>
<dbReference type="PANTHER" id="PTHR10374">
    <property type="entry name" value="LACTOYLGLUTATHIONE LYASE GLYOXALASE I"/>
    <property type="match status" value="1"/>
</dbReference>
<feature type="active site" description="Proton donor/acceptor" evidence="7">
    <location>
        <position position="308"/>
    </location>
</feature>
<comment type="similarity">
    <text evidence="2 9">Belongs to the glyoxalase I family.</text>
</comment>
<evidence type="ECO:0000313" key="11">
    <source>
        <dbReference type="EMBL" id="EME88047.1"/>
    </source>
</evidence>
<dbReference type="GO" id="GO:0046872">
    <property type="term" value="F:metal ion binding"/>
    <property type="evidence" value="ECO:0007669"/>
    <property type="project" value="UniProtKB-UniRule"/>
</dbReference>
<comment type="catalytic activity">
    <reaction evidence="9">
        <text>(R)-S-lactoylglutathione = methylglyoxal + glutathione</text>
        <dbReference type="Rhea" id="RHEA:19069"/>
        <dbReference type="ChEBI" id="CHEBI:17158"/>
        <dbReference type="ChEBI" id="CHEBI:57474"/>
        <dbReference type="ChEBI" id="CHEBI:57925"/>
        <dbReference type="EC" id="4.4.1.5"/>
    </reaction>
</comment>
<keyword evidence="6 9" id="KW-0456">Lyase</keyword>
<dbReference type="GeneID" id="19342402"/>
<dbReference type="Pfam" id="PF00903">
    <property type="entry name" value="Glyoxalase"/>
    <property type="match status" value="2"/>
</dbReference>
<dbReference type="PROSITE" id="PS51819">
    <property type="entry name" value="VOC"/>
    <property type="match status" value="2"/>
</dbReference>
<reference evidence="11 12" key="1">
    <citation type="journal article" date="2012" name="PLoS Pathog.">
        <title>Diverse lifestyles and strategies of plant pathogenesis encoded in the genomes of eighteen Dothideomycetes fungi.</title>
        <authorList>
            <person name="Ohm R.A."/>
            <person name="Feau N."/>
            <person name="Henrissat B."/>
            <person name="Schoch C.L."/>
            <person name="Horwitz B.A."/>
            <person name="Barry K.W."/>
            <person name="Condon B.J."/>
            <person name="Copeland A.C."/>
            <person name="Dhillon B."/>
            <person name="Glaser F."/>
            <person name="Hesse C.N."/>
            <person name="Kosti I."/>
            <person name="LaButti K."/>
            <person name="Lindquist E.A."/>
            <person name="Lucas S."/>
            <person name="Salamov A.A."/>
            <person name="Bradshaw R.E."/>
            <person name="Ciuffetti L."/>
            <person name="Hamelin R.C."/>
            <person name="Kema G.H.J."/>
            <person name="Lawrence C."/>
            <person name="Scott J.A."/>
            <person name="Spatafora J.W."/>
            <person name="Turgeon B.G."/>
            <person name="de Wit P.J.G.M."/>
            <person name="Zhong S."/>
            <person name="Goodwin S.B."/>
            <person name="Grigoriev I.V."/>
        </authorList>
    </citation>
    <scope>NUCLEOTIDE SEQUENCE [LARGE SCALE GENOMIC DNA]</scope>
    <source>
        <strain evidence="11 12">CIRAD86</strain>
    </source>
</reference>
<feature type="binding site" evidence="8">
    <location>
        <position position="262"/>
    </location>
    <ligand>
        <name>Zn(2+)</name>
        <dbReference type="ChEBI" id="CHEBI:29105"/>
        <note>ligand shared between dimeric partners</note>
    </ligand>
</feature>
<feature type="binding site" evidence="8">
    <location>
        <position position="235"/>
    </location>
    <ligand>
        <name>Zn(2+)</name>
        <dbReference type="ChEBI" id="CHEBI:29105"/>
        <note>ligand shared between dimeric partners</note>
    </ligand>
</feature>
<evidence type="ECO:0000256" key="2">
    <source>
        <dbReference type="ARBA" id="ARBA00010363"/>
    </source>
</evidence>
<dbReference type="OrthoDB" id="16820at2759"/>
<dbReference type="InterPro" id="IPR018146">
    <property type="entry name" value="Glyoxalase_1_CS"/>
</dbReference>
<evidence type="ECO:0000256" key="1">
    <source>
        <dbReference type="ARBA" id="ARBA00005008"/>
    </source>
</evidence>
<dbReference type="RefSeq" id="XP_007920636.1">
    <property type="nucleotide sequence ID" value="XM_007922445.1"/>
</dbReference>
<dbReference type="Gene3D" id="3.10.180.10">
    <property type="entry name" value="2,3-Dihydroxybiphenyl 1,2-Dioxygenase, domain 1"/>
    <property type="match status" value="2"/>
</dbReference>
<sequence>MTDTSKYKFNHTMLRVKDPKASVKFYEHLGMKQVNKFEFPDNKFDLYFMAYDSPKSVSHNNHWTDREGLIEMTHNYGTENDPNYKPCNGNKDHGKGFGHVCVSVDNIQAACKRLEDAGYKFQKRLKDGRMHHIAFALDPDDYWVELIAQNDVEKSENMTTTDTATYRMNHTMIRVKDKDASLKFYQETMGMTFLRSSENKDAKFNLYFLGYGDAPNDDISVNGVNPVADREGILELTWNYGTEKQEGKVYHDGNSDPQGFGHICVSVDDLDEACKRFEQQGVAWKKRLTDGRMRNVAFILDPDGYWIEVIQNEKFKAAPESYNK</sequence>
<evidence type="ECO:0000256" key="6">
    <source>
        <dbReference type="ARBA" id="ARBA00023239"/>
    </source>
</evidence>
<dbReference type="eggNOG" id="KOG2944">
    <property type="taxonomic scope" value="Eukaryota"/>
</dbReference>
<dbReference type="InterPro" id="IPR037523">
    <property type="entry name" value="VOC_core"/>
</dbReference>
<dbReference type="AlphaFoldDB" id="N1QAN2"/>
<dbReference type="EC" id="4.4.1.5" evidence="3 9"/>
<comment type="function">
    <text evidence="9">Catalyzes the conversion of hemimercaptal, formed from methylglyoxal and glutathione, to S-lactoylglutathione.</text>
</comment>
<feature type="domain" description="VOC" evidence="10">
    <location>
        <begin position="8"/>
        <end position="149"/>
    </location>
</feature>
<dbReference type="PROSITE" id="PS00935">
    <property type="entry name" value="GLYOXALASE_I_2"/>
    <property type="match status" value="2"/>
</dbReference>
<dbReference type="PROSITE" id="PS00934">
    <property type="entry name" value="GLYOXALASE_I_1"/>
    <property type="match status" value="2"/>
</dbReference>
<evidence type="ECO:0000256" key="8">
    <source>
        <dbReference type="PIRSR" id="PIRSR604361-3"/>
    </source>
</evidence>
<evidence type="ECO:0000256" key="4">
    <source>
        <dbReference type="ARBA" id="ARBA00022723"/>
    </source>
</evidence>
<dbReference type="SUPFAM" id="SSF54593">
    <property type="entry name" value="Glyoxalase/Bleomycin resistance protein/Dihydroxybiphenyl dioxygenase"/>
    <property type="match status" value="2"/>
</dbReference>
<gene>
    <name evidence="11" type="ORF">MYCFIDRAFT_85942</name>
</gene>
<comment type="pathway">
    <text evidence="1 9">Secondary metabolite metabolism; methylglyoxal degradation; (R)-lactate from methylglyoxal: step 1/2.</text>
</comment>
<dbReference type="PANTHER" id="PTHR10374:SF30">
    <property type="entry name" value="LACTOYLGLUTATHIONE LYASE"/>
    <property type="match status" value="1"/>
</dbReference>
<keyword evidence="5 8" id="KW-0862">Zinc</keyword>
<name>N1QAN2_PSEFD</name>
<dbReference type="InterPro" id="IPR029068">
    <property type="entry name" value="Glyas_Bleomycin-R_OHBP_Dase"/>
</dbReference>
<feature type="binding site" evidence="8">
    <location>
        <position position="308"/>
    </location>
    <ligand>
        <name>Zn(2+)</name>
        <dbReference type="ChEBI" id="CHEBI:29105"/>
        <note>ligand shared between dimeric partners</note>
    </ligand>
</feature>
<dbReference type="Proteomes" id="UP000016932">
    <property type="component" value="Unassembled WGS sequence"/>
</dbReference>
<evidence type="ECO:0000256" key="3">
    <source>
        <dbReference type="ARBA" id="ARBA00012081"/>
    </source>
</evidence>
<dbReference type="STRING" id="383855.N1QAN2"/>
<dbReference type="CDD" id="cd07233">
    <property type="entry name" value="GlxI_Zn"/>
    <property type="match status" value="2"/>
</dbReference>
<evidence type="ECO:0000259" key="10">
    <source>
        <dbReference type="PROSITE" id="PS51819"/>
    </source>
</evidence>
<keyword evidence="12" id="KW-1185">Reference proteome</keyword>
<proteinExistence type="inferred from homology"/>
<dbReference type="UniPathway" id="UPA00619">
    <property type="reaction ID" value="UER00675"/>
</dbReference>
<dbReference type="HOGENOM" id="CLU_046006_0_1_1"/>
<keyword evidence="4 8" id="KW-0479">Metal-binding</keyword>
<dbReference type="InterPro" id="IPR004360">
    <property type="entry name" value="Glyas_Fos-R_dOase_dom"/>
</dbReference>
<evidence type="ECO:0000256" key="9">
    <source>
        <dbReference type="RuleBase" id="RU361179"/>
    </source>
</evidence>
<feature type="domain" description="VOC" evidence="10">
    <location>
        <begin position="167"/>
        <end position="312"/>
    </location>
</feature>